<evidence type="ECO:0000256" key="3">
    <source>
        <dbReference type="ARBA" id="ARBA00022448"/>
    </source>
</evidence>
<keyword evidence="5 11" id="KW-0812">Transmembrane</keyword>
<dbReference type="Pfam" id="PF00999">
    <property type="entry name" value="Na_H_Exchanger"/>
    <property type="match status" value="1"/>
</dbReference>
<feature type="transmembrane region" description="Helical" evidence="11">
    <location>
        <begin position="397"/>
        <end position="419"/>
    </location>
</feature>
<feature type="transmembrane region" description="Helical" evidence="11">
    <location>
        <begin position="337"/>
        <end position="357"/>
    </location>
</feature>
<evidence type="ECO:0000256" key="10">
    <source>
        <dbReference type="ARBA" id="ARBA00023201"/>
    </source>
</evidence>
<feature type="transmembrane region" description="Helical" evidence="11">
    <location>
        <begin position="175"/>
        <end position="197"/>
    </location>
</feature>
<feature type="transmembrane region" description="Helical" evidence="11">
    <location>
        <begin position="37"/>
        <end position="56"/>
    </location>
</feature>
<feature type="transmembrane region" description="Helical" evidence="11">
    <location>
        <begin position="260"/>
        <end position="286"/>
    </location>
</feature>
<accession>A0A8H9LGA1</accession>
<keyword evidence="6 11" id="KW-1133">Transmembrane helix</keyword>
<keyword evidence="8" id="KW-0406">Ion transport</keyword>
<feature type="transmembrane region" description="Helical" evidence="11">
    <location>
        <begin position="76"/>
        <end position="93"/>
    </location>
</feature>
<dbReference type="GO" id="GO:1902600">
    <property type="term" value="P:proton transmembrane transport"/>
    <property type="evidence" value="ECO:0007669"/>
    <property type="project" value="InterPro"/>
</dbReference>
<feature type="transmembrane region" description="Helical" evidence="11">
    <location>
        <begin position="105"/>
        <end position="124"/>
    </location>
</feature>
<protein>
    <recommendedName>
        <fullName evidence="12">Cation/H+ exchanger transmembrane domain-containing protein</fullName>
    </recommendedName>
</protein>
<proteinExistence type="inferred from homology"/>
<keyword evidence="7" id="KW-0915">Sodium</keyword>
<reference evidence="13" key="2">
    <citation type="submission" date="2020-09" db="EMBL/GenBank/DDBJ databases">
        <authorList>
            <person name="Sun Q."/>
            <person name="Zhou Y."/>
        </authorList>
    </citation>
    <scope>NUCLEOTIDE SEQUENCE</scope>
    <source>
        <strain evidence="13">CGMCC 4.7138</strain>
    </source>
</reference>
<reference evidence="13" key="1">
    <citation type="journal article" date="2014" name="Int. J. Syst. Evol. Microbiol.">
        <title>Complete genome sequence of Corynebacterium casei LMG S-19264T (=DSM 44701T), isolated from a smear-ripened cheese.</title>
        <authorList>
            <consortium name="US DOE Joint Genome Institute (JGI-PGF)"/>
            <person name="Walter F."/>
            <person name="Albersmeier A."/>
            <person name="Kalinowski J."/>
            <person name="Ruckert C."/>
        </authorList>
    </citation>
    <scope>NUCLEOTIDE SEQUENCE</scope>
    <source>
        <strain evidence="13">CGMCC 4.7138</strain>
    </source>
</reference>
<feature type="transmembrane region" description="Helical" evidence="11">
    <location>
        <begin position="144"/>
        <end position="163"/>
    </location>
</feature>
<organism evidence="13 14">
    <name type="scientific">Microbispora bryophytorum</name>
    <dbReference type="NCBI Taxonomy" id="1460882"/>
    <lineage>
        <taxon>Bacteria</taxon>
        <taxon>Bacillati</taxon>
        <taxon>Actinomycetota</taxon>
        <taxon>Actinomycetes</taxon>
        <taxon>Streptosporangiales</taxon>
        <taxon>Streptosporangiaceae</taxon>
        <taxon>Microbispora</taxon>
    </lineage>
</organism>
<feature type="transmembrane region" description="Helical" evidence="11">
    <location>
        <begin position="306"/>
        <end position="325"/>
    </location>
</feature>
<dbReference type="InterPro" id="IPR006153">
    <property type="entry name" value="Cation/H_exchanger_TM"/>
</dbReference>
<evidence type="ECO:0000313" key="13">
    <source>
        <dbReference type="EMBL" id="GGO10650.1"/>
    </source>
</evidence>
<dbReference type="RefSeq" id="WP_142568308.1">
    <property type="nucleotide sequence ID" value="NZ_BMMN01000004.1"/>
</dbReference>
<evidence type="ECO:0000256" key="9">
    <source>
        <dbReference type="ARBA" id="ARBA00023136"/>
    </source>
</evidence>
<dbReference type="GO" id="GO:0016020">
    <property type="term" value="C:membrane"/>
    <property type="evidence" value="ECO:0007669"/>
    <property type="project" value="UniProtKB-SubCell"/>
</dbReference>
<feature type="domain" description="Cation/H+ exchanger transmembrane" evidence="12">
    <location>
        <begin position="19"/>
        <end position="421"/>
    </location>
</feature>
<dbReference type="InterPro" id="IPR038770">
    <property type="entry name" value="Na+/solute_symporter_sf"/>
</dbReference>
<evidence type="ECO:0000256" key="4">
    <source>
        <dbReference type="ARBA" id="ARBA00022449"/>
    </source>
</evidence>
<dbReference type="OrthoDB" id="9793589at2"/>
<comment type="subcellular location">
    <subcellularLocation>
        <location evidence="1">Membrane</location>
        <topology evidence="1">Multi-pass membrane protein</topology>
    </subcellularLocation>
</comment>
<keyword evidence="9 11" id="KW-0472">Membrane</keyword>
<dbReference type="PANTHER" id="PTHR43562:SF3">
    <property type="entry name" value="SODIUM ION_PROTON EXCHANGER (EUROFUNG)"/>
    <property type="match status" value="1"/>
</dbReference>
<dbReference type="GO" id="GO:0006814">
    <property type="term" value="P:sodium ion transport"/>
    <property type="evidence" value="ECO:0007669"/>
    <property type="project" value="UniProtKB-KW"/>
</dbReference>
<comment type="similarity">
    <text evidence="2">Belongs to the monovalent cation:proton antiporter 2 (CPA2) transporter (TC 2.A.37) family.</text>
</comment>
<keyword evidence="10" id="KW-0739">Sodium transport</keyword>
<evidence type="ECO:0000256" key="1">
    <source>
        <dbReference type="ARBA" id="ARBA00004141"/>
    </source>
</evidence>
<dbReference type="GO" id="GO:0015297">
    <property type="term" value="F:antiporter activity"/>
    <property type="evidence" value="ECO:0007669"/>
    <property type="project" value="UniProtKB-KW"/>
</dbReference>
<keyword evidence="4" id="KW-0050">Antiport</keyword>
<evidence type="ECO:0000256" key="8">
    <source>
        <dbReference type="ARBA" id="ARBA00023065"/>
    </source>
</evidence>
<dbReference type="Proteomes" id="UP000653480">
    <property type="component" value="Unassembled WGS sequence"/>
</dbReference>
<evidence type="ECO:0000256" key="5">
    <source>
        <dbReference type="ARBA" id="ARBA00022692"/>
    </source>
</evidence>
<evidence type="ECO:0000259" key="12">
    <source>
        <dbReference type="Pfam" id="PF00999"/>
    </source>
</evidence>
<keyword evidence="3" id="KW-0813">Transport</keyword>
<dbReference type="PANTHER" id="PTHR43562">
    <property type="entry name" value="NAPA-TYPE SODIUM/HYDROGEN ANTIPORTER"/>
    <property type="match status" value="1"/>
</dbReference>
<evidence type="ECO:0000256" key="7">
    <source>
        <dbReference type="ARBA" id="ARBA00023053"/>
    </source>
</evidence>
<evidence type="ECO:0000313" key="14">
    <source>
        <dbReference type="Proteomes" id="UP000653480"/>
    </source>
</evidence>
<feature type="transmembrane region" description="Helical" evidence="11">
    <location>
        <begin position="217"/>
        <end position="239"/>
    </location>
</feature>
<dbReference type="AlphaFoldDB" id="A0A8H9LGA1"/>
<name>A0A8H9LGA1_9ACTN</name>
<sequence length="445" mass="46976">MTLKTADVMHVLLALTILVLAAHAGAELFRRLRQPPVIGEIAGGLLLGPTVLGYLLPGAGQWVFPAEGPTTSVMGAFYHLGLFLLVYLIGFELGGTRAGAERRTVIWITVAGLAVPFASGLLIARSADMTALAGPLGSPATLSLVFGTAIAVTSIPVISRIMLDIGIMRTRFARVVLSVAVLEDVVLYVILSLILAMAQIRASEAYGLWALTGVDSAALTIAYYILASLVFLGFLLWLGPRILDRLSASRLNIIETRSPVAFLIAVIFLLCVLCVGLGIDPVFGALMVGFSVGRLPTERTAAAHKTIKGISLAFFVPVYFAIVGLKLDLIHNFPLAFFAWFFAVACVVKWGSVWVGARLAGEDRSSATNLATAMNARGGPGIVLASTTFSAGVINEAFFTALVVLSIITSQLAGVWLTAMVSRGHFRSVPDVARDHGAKVTAGAE</sequence>
<evidence type="ECO:0000256" key="2">
    <source>
        <dbReference type="ARBA" id="ARBA00005551"/>
    </source>
</evidence>
<dbReference type="Gene3D" id="1.20.1530.20">
    <property type="match status" value="1"/>
</dbReference>
<comment type="caution">
    <text evidence="13">The sequence shown here is derived from an EMBL/GenBank/DDBJ whole genome shotgun (WGS) entry which is preliminary data.</text>
</comment>
<feature type="transmembrane region" description="Helical" evidence="11">
    <location>
        <begin position="6"/>
        <end position="25"/>
    </location>
</feature>
<evidence type="ECO:0000256" key="11">
    <source>
        <dbReference type="SAM" id="Phobius"/>
    </source>
</evidence>
<gene>
    <name evidence="13" type="ORF">GCM10011574_27440</name>
</gene>
<evidence type="ECO:0000256" key="6">
    <source>
        <dbReference type="ARBA" id="ARBA00022989"/>
    </source>
</evidence>
<keyword evidence="14" id="KW-1185">Reference proteome</keyword>
<dbReference type="EMBL" id="BMMN01000004">
    <property type="protein sequence ID" value="GGO10650.1"/>
    <property type="molecule type" value="Genomic_DNA"/>
</dbReference>